<feature type="transmembrane region" description="Helical" evidence="8">
    <location>
        <begin position="35"/>
        <end position="53"/>
    </location>
</feature>
<keyword evidence="3 8" id="KW-0812">Transmembrane</keyword>
<evidence type="ECO:0000259" key="9">
    <source>
        <dbReference type="Pfam" id="PF18916"/>
    </source>
</evidence>
<feature type="transmembrane region" description="Helical" evidence="8">
    <location>
        <begin position="134"/>
        <end position="151"/>
    </location>
</feature>
<evidence type="ECO:0000256" key="3">
    <source>
        <dbReference type="ARBA" id="ARBA00022692"/>
    </source>
</evidence>
<feature type="domain" description="Lycopene cyclase" evidence="9">
    <location>
        <begin position="132"/>
        <end position="223"/>
    </location>
</feature>
<dbReference type="Pfam" id="PF18916">
    <property type="entry name" value="Lycopene_cyc"/>
    <property type="match status" value="1"/>
</dbReference>
<evidence type="ECO:0000256" key="2">
    <source>
        <dbReference type="ARBA" id="ARBA00004829"/>
    </source>
</evidence>
<evidence type="ECO:0000256" key="7">
    <source>
        <dbReference type="ARBA" id="ARBA00023235"/>
    </source>
</evidence>
<evidence type="ECO:0000256" key="8">
    <source>
        <dbReference type="SAM" id="Phobius"/>
    </source>
</evidence>
<dbReference type="EMBL" id="MFKI01000013">
    <property type="protein sequence ID" value="OGG39369.1"/>
    <property type="molecule type" value="Genomic_DNA"/>
</dbReference>
<comment type="subcellular location">
    <subcellularLocation>
        <location evidence="1">Membrane</location>
        <topology evidence="1">Multi-pass membrane protein</topology>
    </subcellularLocation>
</comment>
<evidence type="ECO:0000256" key="1">
    <source>
        <dbReference type="ARBA" id="ARBA00004141"/>
    </source>
</evidence>
<comment type="caution">
    <text evidence="10">The sequence shown here is derived from an EMBL/GenBank/DDBJ whole genome shotgun (WGS) entry which is preliminary data.</text>
</comment>
<reference evidence="10 11" key="1">
    <citation type="journal article" date="2016" name="Nat. Commun.">
        <title>Thousands of microbial genomes shed light on interconnected biogeochemical processes in an aquifer system.</title>
        <authorList>
            <person name="Anantharaman K."/>
            <person name="Brown C.T."/>
            <person name="Hug L.A."/>
            <person name="Sharon I."/>
            <person name="Castelle C.J."/>
            <person name="Probst A.J."/>
            <person name="Thomas B.C."/>
            <person name="Singh A."/>
            <person name="Wilkins M.J."/>
            <person name="Karaoz U."/>
            <person name="Brodie E.L."/>
            <person name="Williams K.H."/>
            <person name="Hubbard S.S."/>
            <person name="Banfield J.F."/>
        </authorList>
    </citation>
    <scope>NUCLEOTIDE SEQUENCE [LARGE SCALE GENOMIC DNA]</scope>
</reference>
<dbReference type="GO" id="GO:0045436">
    <property type="term" value="F:lycopene beta cyclase activity"/>
    <property type="evidence" value="ECO:0007669"/>
    <property type="project" value="UniProtKB-ARBA"/>
</dbReference>
<feature type="transmembrane region" description="Helical" evidence="8">
    <location>
        <begin position="73"/>
        <end position="90"/>
    </location>
</feature>
<dbReference type="AlphaFoldDB" id="A0A1F6BR09"/>
<feature type="transmembrane region" description="Helical" evidence="8">
    <location>
        <begin position="110"/>
        <end position="128"/>
    </location>
</feature>
<name>A0A1F6BR09_9BACT</name>
<sequence length="233" mass="26873">MQYAWFIWSILLLIIWIVVYVTLRSKESRKEMLIVSLWTSLFGLTEPIFLYEYWTPLSLFDLNLKTGFDIESVLWSFGVGGIVVVLYEFFFKKGHAAISVHERHAARHRFHLWAVLSVPVTVSILFLATDLNPIYSSIIALLVGSLITLYCRPDLKDKMMASAFLFFGVYFLYFLTLVAAFPGYVESVWNLDAISGILVLGIPLEELAFALTFGLYWSSVYEHTKWRKVTIKK</sequence>
<evidence type="ECO:0000256" key="5">
    <source>
        <dbReference type="ARBA" id="ARBA00022989"/>
    </source>
</evidence>
<dbReference type="GO" id="GO:0016020">
    <property type="term" value="C:membrane"/>
    <property type="evidence" value="ECO:0007669"/>
    <property type="project" value="UniProtKB-SubCell"/>
</dbReference>
<accession>A0A1F6BR09</accession>
<evidence type="ECO:0000313" key="10">
    <source>
        <dbReference type="EMBL" id="OGG39369.1"/>
    </source>
</evidence>
<protein>
    <recommendedName>
        <fullName evidence="9">Lycopene cyclase domain-containing protein</fullName>
    </recommendedName>
</protein>
<proteinExistence type="predicted"/>
<dbReference type="Proteomes" id="UP000179324">
    <property type="component" value="Unassembled WGS sequence"/>
</dbReference>
<evidence type="ECO:0000256" key="4">
    <source>
        <dbReference type="ARBA" id="ARBA00022746"/>
    </source>
</evidence>
<keyword evidence="5 8" id="KW-1133">Transmembrane helix</keyword>
<feature type="transmembrane region" description="Helical" evidence="8">
    <location>
        <begin position="6"/>
        <end position="23"/>
    </location>
</feature>
<keyword evidence="7" id="KW-0413">Isomerase</keyword>
<keyword evidence="6 8" id="KW-0472">Membrane</keyword>
<organism evidence="10 11">
    <name type="scientific">Candidatus Jorgensenbacteria bacterium GWC1_48_12</name>
    <dbReference type="NCBI Taxonomy" id="1798469"/>
    <lineage>
        <taxon>Bacteria</taxon>
        <taxon>Candidatus Joergenseniibacteriota</taxon>
    </lineage>
</organism>
<feature type="transmembrane region" description="Helical" evidence="8">
    <location>
        <begin position="197"/>
        <end position="218"/>
    </location>
</feature>
<feature type="transmembrane region" description="Helical" evidence="8">
    <location>
        <begin position="163"/>
        <end position="185"/>
    </location>
</feature>
<keyword evidence="4" id="KW-0125">Carotenoid biosynthesis</keyword>
<comment type="pathway">
    <text evidence="2">Carotenoid biosynthesis.</text>
</comment>
<dbReference type="GO" id="GO:0016117">
    <property type="term" value="P:carotenoid biosynthetic process"/>
    <property type="evidence" value="ECO:0007669"/>
    <property type="project" value="UniProtKB-KW"/>
</dbReference>
<evidence type="ECO:0000313" key="11">
    <source>
        <dbReference type="Proteomes" id="UP000179324"/>
    </source>
</evidence>
<evidence type="ECO:0000256" key="6">
    <source>
        <dbReference type="ARBA" id="ARBA00023136"/>
    </source>
</evidence>
<gene>
    <name evidence="10" type="ORF">A2127_00190</name>
</gene>
<dbReference type="InterPro" id="IPR017825">
    <property type="entry name" value="Lycopene_cyclase_dom"/>
</dbReference>
<dbReference type="GO" id="GO:0016872">
    <property type="term" value="F:intramolecular lyase activity"/>
    <property type="evidence" value="ECO:0007669"/>
    <property type="project" value="InterPro"/>
</dbReference>